<evidence type="ECO:0000313" key="3">
    <source>
        <dbReference type="EMBL" id="QDL55476.1"/>
    </source>
</evidence>
<evidence type="ECO:0000313" key="4">
    <source>
        <dbReference type="Proteomes" id="UP000317365"/>
    </source>
</evidence>
<proteinExistence type="predicted"/>
<feature type="transmembrane region" description="Helical" evidence="1">
    <location>
        <begin position="167"/>
        <end position="185"/>
    </location>
</feature>
<feature type="domain" description="DUF4401" evidence="2">
    <location>
        <begin position="31"/>
        <end position="356"/>
    </location>
</feature>
<dbReference type="Pfam" id="PF14351">
    <property type="entry name" value="DUF4401"/>
    <property type="match status" value="1"/>
</dbReference>
<dbReference type="InterPro" id="IPR025833">
    <property type="entry name" value="GDYXXLXY"/>
</dbReference>
<dbReference type="Proteomes" id="UP000317365">
    <property type="component" value="Chromosome"/>
</dbReference>
<feature type="transmembrane region" description="Helical" evidence="1">
    <location>
        <begin position="64"/>
        <end position="82"/>
    </location>
</feature>
<reference evidence="4" key="1">
    <citation type="submission" date="2019-02" db="EMBL/GenBank/DDBJ databases">
        <title>Complete genome sequence of Rhodoferax sp. Gr-4.</title>
        <authorList>
            <person name="Jin L."/>
        </authorList>
    </citation>
    <scope>NUCLEOTIDE SEQUENCE [LARGE SCALE GENOMIC DNA]</scope>
    <source>
        <strain evidence="4">Gr-4</strain>
    </source>
</reference>
<dbReference type="EMBL" id="CP036282">
    <property type="protein sequence ID" value="QDL55476.1"/>
    <property type="molecule type" value="Genomic_DNA"/>
</dbReference>
<feature type="transmembrane region" description="Helical" evidence="1">
    <location>
        <begin position="141"/>
        <end position="161"/>
    </location>
</feature>
<feature type="transmembrane region" description="Helical" evidence="1">
    <location>
        <begin position="340"/>
        <end position="358"/>
    </location>
</feature>
<keyword evidence="4" id="KW-1185">Reference proteome</keyword>
<reference evidence="4" key="2">
    <citation type="journal article" date="2020" name="Int. J. Syst. Evol. Microbiol.">
        <title>Genomic insights into a novel species Rhodoferax aquaticus sp. nov., isolated from freshwater.</title>
        <authorList>
            <person name="Li T."/>
            <person name="Zhuo Y."/>
            <person name="Jin C.Z."/>
            <person name="Wu X."/>
            <person name="Ko S.R."/>
            <person name="Jin F.J."/>
            <person name="Ahn C.Y."/>
            <person name="Oh H.M."/>
            <person name="Lee H.G."/>
            <person name="Jin L."/>
        </authorList>
    </citation>
    <scope>NUCLEOTIDE SEQUENCE [LARGE SCALE GENOMIC DNA]</scope>
    <source>
        <strain evidence="4">Gr-4</strain>
    </source>
</reference>
<evidence type="ECO:0000259" key="2">
    <source>
        <dbReference type="Pfam" id="PF14351"/>
    </source>
</evidence>
<name>A0A515ES33_9BURK</name>
<feature type="transmembrane region" description="Helical" evidence="1">
    <location>
        <begin position="34"/>
        <end position="58"/>
    </location>
</feature>
<feature type="transmembrane region" description="Helical" evidence="1">
    <location>
        <begin position="117"/>
        <end position="134"/>
    </location>
</feature>
<gene>
    <name evidence="3" type="ORF">EXZ61_15575</name>
</gene>
<dbReference type="InterPro" id="IPR025513">
    <property type="entry name" value="DUF4401"/>
</dbReference>
<organism evidence="3 4">
    <name type="scientific">Rhodoferax aquaticus</name>
    <dbReference type="NCBI Taxonomy" id="2527691"/>
    <lineage>
        <taxon>Bacteria</taxon>
        <taxon>Pseudomonadati</taxon>
        <taxon>Pseudomonadota</taxon>
        <taxon>Betaproteobacteria</taxon>
        <taxon>Burkholderiales</taxon>
        <taxon>Comamonadaceae</taxon>
        <taxon>Rhodoferax</taxon>
    </lineage>
</organism>
<keyword evidence="1" id="KW-0812">Transmembrane</keyword>
<protein>
    <submittedName>
        <fullName evidence="3">DUF4401 domain-containing protein</fullName>
    </submittedName>
</protein>
<dbReference type="RefSeq" id="WP_142812633.1">
    <property type="nucleotide sequence ID" value="NZ_CP036282.1"/>
</dbReference>
<keyword evidence="1" id="KW-0472">Membrane</keyword>
<evidence type="ECO:0000256" key="1">
    <source>
        <dbReference type="SAM" id="Phobius"/>
    </source>
</evidence>
<feature type="transmembrane region" description="Helical" evidence="1">
    <location>
        <begin position="378"/>
        <end position="397"/>
    </location>
</feature>
<feature type="transmembrane region" description="Helical" evidence="1">
    <location>
        <begin position="310"/>
        <end position="328"/>
    </location>
</feature>
<accession>A0A515ES33</accession>
<dbReference type="Pfam" id="PF14345">
    <property type="entry name" value="GDYXXLXY"/>
    <property type="match status" value="1"/>
</dbReference>
<dbReference type="AlphaFoldDB" id="A0A515ES33"/>
<sequence length="541" mass="57607">MNTAAHTSLQKAIDAGVLPAHATLDDTHSRPWPVVLLTALGAWFAAIPLLIAVGLLLGDVLLRGASPYVVGALVLAAAVVVMRATELPIFVEQLAVPALWVGAGCLGFGAYRDLSDVLAPGLLLLITLGVAWAIDKAWLRVILGATAASLLATVLLKSWHWEQRHTAALLVLHGLLALWLLALWLQERQPRAAAWIEAMGTGWLLTTLVGLCALAGKTFLLGAALGSNEVGEVVGWLMDDERGSWQANAMQLGGCTLVLAGACVGALAWPSLRKPLPLLVVGVVAVLAWFMPVLGAVMLALMVTASTQRWRLAAACGVAACWVLGGFYYQLQWPLAHKALLLAAMGAGLGVATWWAQAPSAIQTPAQHAEPLWRTPQALSLLAGGLLTVLVANGAIWQKEGLIANGTRMYVALQPVDPRSLMQGDYMQLRFVSLDSTQLPVLDNMTGHRPTLLATLDARGVATLKGVHTSTVPLQPNEQLVQLTPKDGQWVLVTDAWFFKEGQAARWQAAKFGEFRVLPDGRALLVGLADGLLRPIHADMP</sequence>
<dbReference type="KEGG" id="rhg:EXZ61_15575"/>
<feature type="transmembrane region" description="Helical" evidence="1">
    <location>
        <begin position="94"/>
        <end position="111"/>
    </location>
</feature>
<keyword evidence="1" id="KW-1133">Transmembrane helix</keyword>
<feature type="transmembrane region" description="Helical" evidence="1">
    <location>
        <begin position="245"/>
        <end position="269"/>
    </location>
</feature>
<feature type="transmembrane region" description="Helical" evidence="1">
    <location>
        <begin position="276"/>
        <end position="304"/>
    </location>
</feature>